<feature type="transmembrane region" description="Helical" evidence="1">
    <location>
        <begin position="60"/>
        <end position="77"/>
    </location>
</feature>
<protein>
    <submittedName>
        <fullName evidence="2">Uncharacterized protein</fullName>
    </submittedName>
</protein>
<dbReference type="Proteomes" id="UP001153709">
    <property type="component" value="Chromosome 6"/>
</dbReference>
<dbReference type="EMBL" id="OU898281">
    <property type="protein sequence ID" value="CAG9835624.1"/>
    <property type="molecule type" value="Genomic_DNA"/>
</dbReference>
<evidence type="ECO:0000256" key="1">
    <source>
        <dbReference type="SAM" id="Phobius"/>
    </source>
</evidence>
<keyword evidence="1" id="KW-0812">Transmembrane</keyword>
<proteinExistence type="predicted"/>
<evidence type="ECO:0000313" key="2">
    <source>
        <dbReference type="EMBL" id="CAG9835624.1"/>
    </source>
</evidence>
<keyword evidence="1" id="KW-1133">Transmembrane helix</keyword>
<keyword evidence="1" id="KW-0472">Membrane</keyword>
<evidence type="ECO:0000313" key="3">
    <source>
        <dbReference type="Proteomes" id="UP001153709"/>
    </source>
</evidence>
<reference evidence="2" key="1">
    <citation type="submission" date="2022-01" db="EMBL/GenBank/DDBJ databases">
        <authorList>
            <person name="King R."/>
        </authorList>
    </citation>
    <scope>NUCLEOTIDE SEQUENCE</scope>
</reference>
<keyword evidence="3" id="KW-1185">Reference proteome</keyword>
<name>A0A9N9T3A1_DIABA</name>
<organism evidence="2 3">
    <name type="scientific">Diabrotica balteata</name>
    <name type="common">Banded cucumber beetle</name>
    <dbReference type="NCBI Taxonomy" id="107213"/>
    <lineage>
        <taxon>Eukaryota</taxon>
        <taxon>Metazoa</taxon>
        <taxon>Ecdysozoa</taxon>
        <taxon>Arthropoda</taxon>
        <taxon>Hexapoda</taxon>
        <taxon>Insecta</taxon>
        <taxon>Pterygota</taxon>
        <taxon>Neoptera</taxon>
        <taxon>Endopterygota</taxon>
        <taxon>Coleoptera</taxon>
        <taxon>Polyphaga</taxon>
        <taxon>Cucujiformia</taxon>
        <taxon>Chrysomeloidea</taxon>
        <taxon>Chrysomelidae</taxon>
        <taxon>Galerucinae</taxon>
        <taxon>Diabroticina</taxon>
        <taxon>Diabroticites</taxon>
        <taxon>Diabrotica</taxon>
    </lineage>
</organism>
<sequence length="108" mass="12527">MFTLSTANLKSSIELHLNQSLKFSNHDTLLLPILLPPLIFLCIISLSSSYRYPLIMCPRYCNFLIFIVFIISHSLSISRNTSNCFHFYKRISCFFYPSSYFGCLIIIV</sequence>
<gene>
    <name evidence="2" type="ORF">DIABBA_LOCUS8800</name>
</gene>
<accession>A0A9N9T3A1</accession>
<feature type="transmembrane region" description="Helical" evidence="1">
    <location>
        <begin position="29"/>
        <end position="48"/>
    </location>
</feature>
<dbReference type="AlphaFoldDB" id="A0A9N9T3A1"/>